<evidence type="ECO:0000256" key="4">
    <source>
        <dbReference type="ARBA" id="ARBA00022989"/>
    </source>
</evidence>
<reference evidence="7" key="1">
    <citation type="submission" date="2010-06" db="EMBL/GenBank/DDBJ databases">
        <authorList>
            <person name="Muzny D."/>
            <person name="Qin X."/>
            <person name="Buhay C."/>
            <person name="Dugan-Rocha S."/>
            <person name="Ding Y."/>
            <person name="Chen G."/>
            <person name="Hawes A."/>
            <person name="Holder M."/>
            <person name="Jhangiani S."/>
            <person name="Johnson A."/>
            <person name="Khan Z."/>
            <person name="Li Z."/>
            <person name="Liu W."/>
            <person name="Liu X."/>
            <person name="Perez L."/>
            <person name="Shen H."/>
            <person name="Wang Q."/>
            <person name="Watt J."/>
            <person name="Xi L."/>
            <person name="Xin Y."/>
            <person name="Zhou J."/>
            <person name="Deng J."/>
            <person name="Jiang H."/>
            <person name="Liu Y."/>
            <person name="Qu J."/>
            <person name="Song X.-Z."/>
            <person name="Zhang L."/>
            <person name="Villasana D."/>
            <person name="Johnson A."/>
            <person name="Liu J."/>
            <person name="Liyanage D."/>
            <person name="Lorensuhewa L."/>
            <person name="Robinson T."/>
            <person name="Song A."/>
            <person name="Song B.-B."/>
            <person name="Dinh H."/>
            <person name="Thornton R."/>
            <person name="Coyle M."/>
            <person name="Francisco L."/>
            <person name="Jackson L."/>
            <person name="Javaid M."/>
            <person name="Korchina V."/>
            <person name="Kovar C."/>
            <person name="Mata R."/>
            <person name="Mathew T."/>
            <person name="Ngo R."/>
            <person name="Nguyen L."/>
            <person name="Nguyen N."/>
            <person name="Okwuonu G."/>
            <person name="Ongeri F."/>
            <person name="Pham C."/>
            <person name="Simmons D."/>
            <person name="Wilczek-Boney K."/>
            <person name="Hale W."/>
            <person name="Jakkamsetti A."/>
            <person name="Pham P."/>
            <person name="Ruth R."/>
            <person name="San Lucas F."/>
            <person name="Warren J."/>
            <person name="Zhang J."/>
            <person name="Zhao Z."/>
            <person name="Zhou C."/>
            <person name="Zhu D."/>
            <person name="Lee S."/>
            <person name="Bess C."/>
            <person name="Blankenburg K."/>
            <person name="Forbes L."/>
            <person name="Fu Q."/>
            <person name="Gubbala S."/>
            <person name="Hirani K."/>
            <person name="Jayaseelan J.C."/>
            <person name="Lara F."/>
            <person name="Munidasa M."/>
            <person name="Palculict T."/>
            <person name="Patil S."/>
            <person name="Pu L.-L."/>
            <person name="Saada N."/>
            <person name="Tang L."/>
            <person name="Weissenberger G."/>
            <person name="Zhu Y."/>
            <person name="Hemphill L."/>
            <person name="Shang Y."/>
            <person name="Youmans B."/>
            <person name="Ayvaz T."/>
            <person name="Ross M."/>
            <person name="Santibanez J."/>
            <person name="Aqrawi P."/>
            <person name="Gross S."/>
            <person name="Joshi V."/>
            <person name="Fowler G."/>
            <person name="Nazareth L."/>
            <person name="Reid J."/>
            <person name="Worley K."/>
            <person name="Petrosino J."/>
            <person name="Highlander S."/>
            <person name="Gibbs R."/>
        </authorList>
    </citation>
    <scope>NUCLEOTIDE SEQUENCE [LARGE SCALE GENOMIC DNA]</scope>
    <source>
        <strain evidence="7">ATCC 33030</strain>
    </source>
</reference>
<keyword evidence="5 6" id="KW-0472">Membrane</keyword>
<dbReference type="PANTHER" id="PTHR39087">
    <property type="entry name" value="UPF0104 MEMBRANE PROTEIN MJ1595"/>
    <property type="match status" value="1"/>
</dbReference>
<dbReference type="HOGENOM" id="CLU_048247_0_0_11"/>
<evidence type="ECO:0000256" key="3">
    <source>
        <dbReference type="ARBA" id="ARBA00022692"/>
    </source>
</evidence>
<evidence type="ECO:0008006" key="9">
    <source>
        <dbReference type="Google" id="ProtNLM"/>
    </source>
</evidence>
<keyword evidence="2" id="KW-1003">Cell membrane</keyword>
<feature type="transmembrane region" description="Helical" evidence="6">
    <location>
        <begin position="149"/>
        <end position="171"/>
    </location>
</feature>
<dbReference type="EMBL" id="ACLJ02000001">
    <property type="protein sequence ID" value="EFK55471.1"/>
    <property type="molecule type" value="Genomic_DNA"/>
</dbReference>
<keyword evidence="3 6" id="KW-0812">Transmembrane</keyword>
<dbReference type="OrthoDB" id="4481258at2"/>
<organism evidence="7 8">
    <name type="scientific">Corynebacterium genitalium ATCC 33030</name>
    <dbReference type="NCBI Taxonomy" id="585529"/>
    <lineage>
        <taxon>Bacteria</taxon>
        <taxon>Bacillati</taxon>
        <taxon>Actinomycetota</taxon>
        <taxon>Actinomycetes</taxon>
        <taxon>Mycobacteriales</taxon>
        <taxon>Corynebacteriaceae</taxon>
        <taxon>Corynebacterium</taxon>
    </lineage>
</organism>
<gene>
    <name evidence="7" type="ORF">HMPREF0291_10729</name>
</gene>
<dbReference type="STRING" id="585529.HMPREF0291_10729"/>
<keyword evidence="4 6" id="KW-1133">Transmembrane helix</keyword>
<evidence type="ECO:0000256" key="6">
    <source>
        <dbReference type="SAM" id="Phobius"/>
    </source>
</evidence>
<dbReference type="InterPro" id="IPR022791">
    <property type="entry name" value="L-PG_synthase/AglD"/>
</dbReference>
<dbReference type="AlphaFoldDB" id="D7W9J1"/>
<evidence type="ECO:0000256" key="1">
    <source>
        <dbReference type="ARBA" id="ARBA00004651"/>
    </source>
</evidence>
<dbReference type="RefSeq" id="WP_005288117.1">
    <property type="nucleotide sequence ID" value="NZ_CM000961.1"/>
</dbReference>
<feature type="transmembrane region" description="Helical" evidence="6">
    <location>
        <begin position="302"/>
        <end position="323"/>
    </location>
</feature>
<dbReference type="GO" id="GO:0005886">
    <property type="term" value="C:plasma membrane"/>
    <property type="evidence" value="ECO:0007669"/>
    <property type="project" value="UniProtKB-SubCell"/>
</dbReference>
<dbReference type="Proteomes" id="UP000004208">
    <property type="component" value="Unassembled WGS sequence"/>
</dbReference>
<dbReference type="PANTHER" id="PTHR39087:SF2">
    <property type="entry name" value="UPF0104 MEMBRANE PROTEIN MJ1595"/>
    <property type="match status" value="1"/>
</dbReference>
<feature type="transmembrane region" description="Helical" evidence="6">
    <location>
        <begin position="119"/>
        <end position="142"/>
    </location>
</feature>
<keyword evidence="8" id="KW-1185">Reference proteome</keyword>
<sequence>MDKRWIGWIAPVVVLAVLLFAFRNELDFLGDAFTALRHANPAPICAAVVTSLLAIVAMAAVMRILLIDDGVRSTLPNCTAITLASNAWSTSIPGGPALSAWLTYRVHRSWGASTGRCGWFFVISGALSTVWMVVIGIAAVIFLGARLSVWALVGSLVVALVAIGLVFWAAFNPGVLTRWARVLPPTVELRVLTVINQLSAIRMTVPEFVAATTFSLLNQLFDVATLYFSVWAVTAASGLSAPGFTTGPDETTIQGVALAFIMTKLAGAAQITPGGVGTVEPVATASLVASGLTLVHATAATLVYRIISFAFITLIGWVIYLLVYAGKGFMLGRPQANGPD</sequence>
<feature type="transmembrane region" description="Helical" evidence="6">
    <location>
        <begin position="44"/>
        <end position="66"/>
    </location>
</feature>
<evidence type="ECO:0000313" key="7">
    <source>
        <dbReference type="EMBL" id="EFK55471.1"/>
    </source>
</evidence>
<accession>D7W9J1</accession>
<evidence type="ECO:0000313" key="8">
    <source>
        <dbReference type="Proteomes" id="UP000004208"/>
    </source>
</evidence>
<dbReference type="eggNOG" id="COG0392">
    <property type="taxonomic scope" value="Bacteria"/>
</dbReference>
<comment type="caution">
    <text evidence="7">The sequence shown here is derived from an EMBL/GenBank/DDBJ whole genome shotgun (WGS) entry which is preliminary data.</text>
</comment>
<evidence type="ECO:0000256" key="5">
    <source>
        <dbReference type="ARBA" id="ARBA00023136"/>
    </source>
</evidence>
<proteinExistence type="predicted"/>
<comment type="subcellular location">
    <subcellularLocation>
        <location evidence="1">Cell membrane</location>
        <topology evidence="1">Multi-pass membrane protein</topology>
    </subcellularLocation>
</comment>
<dbReference type="Pfam" id="PF03706">
    <property type="entry name" value="LPG_synthase_TM"/>
    <property type="match status" value="1"/>
</dbReference>
<protein>
    <recommendedName>
        <fullName evidence="9">TIGR00374 family protein</fullName>
    </recommendedName>
</protein>
<name>D7W9J1_9CORY</name>
<evidence type="ECO:0000256" key="2">
    <source>
        <dbReference type="ARBA" id="ARBA00022475"/>
    </source>
</evidence>
<feature type="transmembrane region" description="Helical" evidence="6">
    <location>
        <begin position="6"/>
        <end position="23"/>
    </location>
</feature>